<dbReference type="InterPro" id="IPR024999">
    <property type="entry name" value="DUF3905"/>
</dbReference>
<reference evidence="1 2" key="1">
    <citation type="journal article" date="2008" name="Genome Biol.">
        <title>Encapsulated in silica: genome, proteome and physiology of the thermophilic bacterium Anoxybacillus flavithermus WK1.</title>
        <authorList>
            <person name="Saw J.H."/>
            <person name="Mountain B.W."/>
            <person name="Feng L."/>
            <person name="Omelchenko M.V."/>
            <person name="Hou S."/>
            <person name="Saito J.A."/>
            <person name="Stott M.B."/>
            <person name="Li D."/>
            <person name="Zhao G."/>
            <person name="Wu J."/>
            <person name="Galperin M.Y."/>
            <person name="Koonin E.V."/>
            <person name="Makarova K.S."/>
            <person name="Wolf Y.I."/>
            <person name="Rigden D.J."/>
            <person name="Dunfield P.F."/>
            <person name="Wang L."/>
            <person name="Alam M."/>
        </authorList>
    </citation>
    <scope>NUCLEOTIDE SEQUENCE [LARGE SCALE GENOMIC DNA]</scope>
    <source>
        <strain evidence="2">DSM 21510 / WK1</strain>
    </source>
</reference>
<dbReference type="STRING" id="491915.Aflv_2020"/>
<name>B7GLE7_ANOFW</name>
<dbReference type="KEGG" id="afl:Aflv_2020"/>
<proteinExistence type="predicted"/>
<accession>B7GLE7</accession>
<dbReference type="Proteomes" id="UP000000742">
    <property type="component" value="Chromosome"/>
</dbReference>
<dbReference type="EMBL" id="CP000922">
    <property type="protein sequence ID" value="ACJ34379.1"/>
    <property type="molecule type" value="Genomic_DNA"/>
</dbReference>
<dbReference type="AlphaFoldDB" id="B7GLE7"/>
<organism evidence="1 2">
    <name type="scientific">Anoxybacillus flavithermus (strain DSM 21510 / WK1)</name>
    <dbReference type="NCBI Taxonomy" id="491915"/>
    <lineage>
        <taxon>Bacteria</taxon>
        <taxon>Bacillati</taxon>
        <taxon>Bacillota</taxon>
        <taxon>Bacilli</taxon>
        <taxon>Bacillales</taxon>
        <taxon>Anoxybacillaceae</taxon>
        <taxon>Anoxybacillus</taxon>
    </lineage>
</organism>
<evidence type="ECO:0000313" key="2">
    <source>
        <dbReference type="Proteomes" id="UP000000742"/>
    </source>
</evidence>
<protein>
    <submittedName>
        <fullName evidence="1">Uncharacterized conserved protein</fullName>
    </submittedName>
</protein>
<evidence type="ECO:0000313" key="1">
    <source>
        <dbReference type="EMBL" id="ACJ34379.1"/>
    </source>
</evidence>
<sequence>MQLENAYESPLTSNVTQMNIFYTPLSHINDEVIIMEKDKEIESPIFDETQPHQIHAPSFKGTGIEMKPPFVNRYGVVIGDSKYNSPNSPLHEWSDDIDPSVMAGDEWVHPTNDIGWNTPENRALLEEKRSELAPFAHPDKDVGYGAD</sequence>
<gene>
    <name evidence="1" type="ordered locus">Aflv_2020</name>
</gene>
<dbReference type="HOGENOM" id="CLU_147824_0_0_9"/>
<dbReference type="eggNOG" id="ENOG5031VRG">
    <property type="taxonomic scope" value="Bacteria"/>
</dbReference>
<dbReference type="Pfam" id="PF13045">
    <property type="entry name" value="DUF3905"/>
    <property type="match status" value="1"/>
</dbReference>